<evidence type="ECO:0000256" key="5">
    <source>
        <dbReference type="SAM" id="Phobius"/>
    </source>
</evidence>
<dbReference type="GO" id="GO:0001228">
    <property type="term" value="F:DNA-binding transcription activator activity, RNA polymerase II-specific"/>
    <property type="evidence" value="ECO:0007669"/>
    <property type="project" value="TreeGrafter"/>
</dbReference>
<dbReference type="Pfam" id="PF11951">
    <property type="entry name" value="Fungal_trans_2"/>
    <property type="match status" value="1"/>
</dbReference>
<dbReference type="GeneID" id="81602074"/>
<keyword evidence="7" id="KW-1185">Reference proteome</keyword>
<accession>A0AAD6C3V6</accession>
<dbReference type="PANTHER" id="PTHR47784:SF7">
    <property type="entry name" value="ZN(II)2CYS6 TRANSCRIPTION FACTOR (EUROFUNG)"/>
    <property type="match status" value="1"/>
</dbReference>
<reference evidence="6" key="2">
    <citation type="journal article" date="2023" name="IMA Fungus">
        <title>Comparative genomic study of the Penicillium genus elucidates a diverse pangenome and 15 lateral gene transfer events.</title>
        <authorList>
            <person name="Petersen C."/>
            <person name="Sorensen T."/>
            <person name="Nielsen M.R."/>
            <person name="Sondergaard T.E."/>
            <person name="Sorensen J.L."/>
            <person name="Fitzpatrick D.A."/>
            <person name="Frisvad J.C."/>
            <person name="Nielsen K.L."/>
        </authorList>
    </citation>
    <scope>NUCLEOTIDE SEQUENCE</scope>
    <source>
        <strain evidence="6">IBT 16125</strain>
    </source>
</reference>
<dbReference type="InterPro" id="IPR001138">
    <property type="entry name" value="Zn2Cys6_DnaBD"/>
</dbReference>
<dbReference type="Proteomes" id="UP001213681">
    <property type="component" value="Unassembled WGS sequence"/>
</dbReference>
<evidence type="ECO:0000313" key="6">
    <source>
        <dbReference type="EMBL" id="KAJ5444577.1"/>
    </source>
</evidence>
<keyword evidence="5" id="KW-0472">Membrane</keyword>
<keyword evidence="2" id="KW-0804">Transcription</keyword>
<evidence type="ECO:0000256" key="2">
    <source>
        <dbReference type="ARBA" id="ARBA00023163"/>
    </source>
</evidence>
<dbReference type="GO" id="GO:0008270">
    <property type="term" value="F:zinc ion binding"/>
    <property type="evidence" value="ECO:0007669"/>
    <property type="project" value="InterPro"/>
</dbReference>
<sequence>MELESWIPGVFQDLGQPFGVTMSPLPQRLDEGIPQNGSSDSEIGPKIPMETRPARTKKRPHTKSRQGCLNCKARRVKVGPVHLSATVCRNCLLTYPQCQETQPHPCSNCVGRNMACVYPSKDQLFRRRRPVPTEGPPERQEWAHEPITGVFTASPLTGWKNLSYNFSDTFSAADLRFLHHFLITAYPHLPFGSEDIWKTSLPAYAHECRHLMHAILCLGASHLSRITQNGAIYTPMAIAHRGKALKALGEALATSDQCTRTELDLLLATTYALTFQSNYMEDGLVDFVVMVRGCTIITLRILNIYKGSEMFDSLTTEAIYARVLPRLPLTTCCDGEMLDICILTLEGIQPLLQTSSHMITYQAILNVYRGLQLSVRTGFVALSEVYNSWGRMDNQQFMELLDPGNHVSRLLLLHFVAITVMMWPVFCILRPSMLKNPMADLTPCQWGVAIYQSLPLNMRELVEWQATYIASGGAIRSSLGNLDKVHEQL</sequence>
<organism evidence="6 7">
    <name type="scientific">Penicillium daleae</name>
    <dbReference type="NCBI Taxonomy" id="63821"/>
    <lineage>
        <taxon>Eukaryota</taxon>
        <taxon>Fungi</taxon>
        <taxon>Dikarya</taxon>
        <taxon>Ascomycota</taxon>
        <taxon>Pezizomycotina</taxon>
        <taxon>Eurotiomycetes</taxon>
        <taxon>Eurotiomycetidae</taxon>
        <taxon>Eurotiales</taxon>
        <taxon>Aspergillaceae</taxon>
        <taxon>Penicillium</taxon>
    </lineage>
</organism>
<dbReference type="RefSeq" id="XP_056764657.1">
    <property type="nucleotide sequence ID" value="XM_056911831.1"/>
</dbReference>
<feature type="region of interest" description="Disordered" evidence="4">
    <location>
        <begin position="32"/>
        <end position="66"/>
    </location>
</feature>
<keyword evidence="3" id="KW-0539">Nucleus</keyword>
<feature type="transmembrane region" description="Helical" evidence="5">
    <location>
        <begin position="410"/>
        <end position="429"/>
    </location>
</feature>
<evidence type="ECO:0000256" key="1">
    <source>
        <dbReference type="ARBA" id="ARBA00023015"/>
    </source>
</evidence>
<keyword evidence="5" id="KW-0812">Transmembrane</keyword>
<feature type="compositionally biased region" description="Basic residues" evidence="4">
    <location>
        <begin position="54"/>
        <end position="64"/>
    </location>
</feature>
<reference evidence="6" key="1">
    <citation type="submission" date="2022-12" db="EMBL/GenBank/DDBJ databases">
        <authorList>
            <person name="Petersen C."/>
        </authorList>
    </citation>
    <scope>NUCLEOTIDE SEQUENCE</scope>
    <source>
        <strain evidence="6">IBT 16125</strain>
    </source>
</reference>
<comment type="caution">
    <text evidence="6">The sequence shown here is derived from an EMBL/GenBank/DDBJ whole genome shotgun (WGS) entry which is preliminary data.</text>
</comment>
<dbReference type="PANTHER" id="PTHR47784">
    <property type="entry name" value="STEROL UPTAKE CONTROL PROTEIN 2"/>
    <property type="match status" value="1"/>
</dbReference>
<protein>
    <submittedName>
        <fullName evidence="6">C6 transcription factor</fullName>
    </submittedName>
</protein>
<dbReference type="AlphaFoldDB" id="A0AAD6C3V6"/>
<dbReference type="EMBL" id="JAPVEA010000007">
    <property type="protein sequence ID" value="KAJ5444577.1"/>
    <property type="molecule type" value="Genomic_DNA"/>
</dbReference>
<keyword evidence="5" id="KW-1133">Transmembrane helix</keyword>
<name>A0AAD6C3V6_9EURO</name>
<evidence type="ECO:0000256" key="4">
    <source>
        <dbReference type="SAM" id="MobiDB-lite"/>
    </source>
</evidence>
<dbReference type="InterPro" id="IPR053157">
    <property type="entry name" value="Sterol_Uptake_Regulator"/>
</dbReference>
<gene>
    <name evidence="6" type="ORF">N7458_008449</name>
</gene>
<evidence type="ECO:0000313" key="7">
    <source>
        <dbReference type="Proteomes" id="UP001213681"/>
    </source>
</evidence>
<dbReference type="CDD" id="cd00067">
    <property type="entry name" value="GAL4"/>
    <property type="match status" value="1"/>
</dbReference>
<evidence type="ECO:0000256" key="3">
    <source>
        <dbReference type="ARBA" id="ARBA00023242"/>
    </source>
</evidence>
<dbReference type="InterPro" id="IPR021858">
    <property type="entry name" value="Fun_TF"/>
</dbReference>
<keyword evidence="1" id="KW-0805">Transcription regulation</keyword>
<proteinExistence type="predicted"/>